<accession>A0ACB7TDP5</accession>
<dbReference type="Proteomes" id="UP000821845">
    <property type="component" value="Chromosome 1"/>
</dbReference>
<evidence type="ECO:0000313" key="2">
    <source>
        <dbReference type="Proteomes" id="UP000821845"/>
    </source>
</evidence>
<gene>
    <name evidence="1" type="ORF">HPB50_003081</name>
</gene>
<comment type="caution">
    <text evidence="1">The sequence shown here is derived from an EMBL/GenBank/DDBJ whole genome shotgun (WGS) entry which is preliminary data.</text>
</comment>
<protein>
    <submittedName>
        <fullName evidence="1">Uncharacterized protein</fullName>
    </submittedName>
</protein>
<dbReference type="EMBL" id="CM023481">
    <property type="protein sequence ID" value="KAH6944427.1"/>
    <property type="molecule type" value="Genomic_DNA"/>
</dbReference>
<evidence type="ECO:0000313" key="1">
    <source>
        <dbReference type="EMBL" id="KAH6944427.1"/>
    </source>
</evidence>
<keyword evidence="2" id="KW-1185">Reference proteome</keyword>
<sequence>MQKLQRIRLLRASQDSQARCSPVAYKTPTHVQNSSHFVERVSSFSISDDECLVSFDVVYLFTSGPVDLAVATARTALEGDTNLEARTSLNVDELCRLLDLCLKSTYFSANGVYYKQSSGTAMGASVPVTTANLVMEAAEKRSL</sequence>
<organism evidence="1 2">
    <name type="scientific">Hyalomma asiaticum</name>
    <name type="common">Tick</name>
    <dbReference type="NCBI Taxonomy" id="266040"/>
    <lineage>
        <taxon>Eukaryota</taxon>
        <taxon>Metazoa</taxon>
        <taxon>Ecdysozoa</taxon>
        <taxon>Arthropoda</taxon>
        <taxon>Chelicerata</taxon>
        <taxon>Arachnida</taxon>
        <taxon>Acari</taxon>
        <taxon>Parasitiformes</taxon>
        <taxon>Ixodida</taxon>
        <taxon>Ixodoidea</taxon>
        <taxon>Ixodidae</taxon>
        <taxon>Hyalomminae</taxon>
        <taxon>Hyalomma</taxon>
    </lineage>
</organism>
<reference evidence="1" key="1">
    <citation type="submission" date="2020-05" db="EMBL/GenBank/DDBJ databases">
        <title>Large-scale comparative analyses of tick genomes elucidate their genetic diversity and vector capacities.</title>
        <authorList>
            <person name="Jia N."/>
            <person name="Wang J."/>
            <person name="Shi W."/>
            <person name="Du L."/>
            <person name="Sun Y."/>
            <person name="Zhan W."/>
            <person name="Jiang J."/>
            <person name="Wang Q."/>
            <person name="Zhang B."/>
            <person name="Ji P."/>
            <person name="Sakyi L.B."/>
            <person name="Cui X."/>
            <person name="Yuan T."/>
            <person name="Jiang B."/>
            <person name="Yang W."/>
            <person name="Lam T.T.-Y."/>
            <person name="Chang Q."/>
            <person name="Ding S."/>
            <person name="Wang X."/>
            <person name="Zhu J."/>
            <person name="Ruan X."/>
            <person name="Zhao L."/>
            <person name="Wei J."/>
            <person name="Que T."/>
            <person name="Du C."/>
            <person name="Cheng J."/>
            <person name="Dai P."/>
            <person name="Han X."/>
            <person name="Huang E."/>
            <person name="Gao Y."/>
            <person name="Liu J."/>
            <person name="Shao H."/>
            <person name="Ye R."/>
            <person name="Li L."/>
            <person name="Wei W."/>
            <person name="Wang X."/>
            <person name="Wang C."/>
            <person name="Yang T."/>
            <person name="Huo Q."/>
            <person name="Li W."/>
            <person name="Guo W."/>
            <person name="Chen H."/>
            <person name="Zhou L."/>
            <person name="Ni X."/>
            <person name="Tian J."/>
            <person name="Zhou Y."/>
            <person name="Sheng Y."/>
            <person name="Liu T."/>
            <person name="Pan Y."/>
            <person name="Xia L."/>
            <person name="Li J."/>
            <person name="Zhao F."/>
            <person name="Cao W."/>
        </authorList>
    </citation>
    <scope>NUCLEOTIDE SEQUENCE</scope>
    <source>
        <strain evidence="1">Hyas-2018</strain>
    </source>
</reference>
<name>A0ACB7TDP5_HYAAI</name>
<proteinExistence type="predicted"/>